<keyword evidence="3" id="KW-0862">Zinc</keyword>
<comment type="caution">
    <text evidence="7">The sequence shown here is derived from an EMBL/GenBank/DDBJ whole genome shotgun (WGS) entry which is preliminary data.</text>
</comment>
<evidence type="ECO:0000256" key="2">
    <source>
        <dbReference type="ARBA" id="ARBA00022771"/>
    </source>
</evidence>
<dbReference type="InterPro" id="IPR051051">
    <property type="entry name" value="E3_ubiq-ligase_TRIM/RNF"/>
</dbReference>
<dbReference type="PANTHER" id="PTHR25465:SF5">
    <property type="entry name" value="E3 UBIQUITIN_ISG15 LIGASE TRIM25-RELATED"/>
    <property type="match status" value="1"/>
</dbReference>
<keyword evidence="4" id="KW-0175">Coiled coil</keyword>
<keyword evidence="2" id="KW-0863">Zinc-finger</keyword>
<evidence type="ECO:0000259" key="6">
    <source>
        <dbReference type="Pfam" id="PF25600"/>
    </source>
</evidence>
<keyword evidence="1" id="KW-0479">Metal-binding</keyword>
<dbReference type="PANTHER" id="PTHR25465">
    <property type="entry name" value="B-BOX DOMAIN CONTAINING"/>
    <property type="match status" value="1"/>
</dbReference>
<dbReference type="Gene3D" id="3.30.160.60">
    <property type="entry name" value="Classic Zinc Finger"/>
    <property type="match status" value="1"/>
</dbReference>
<evidence type="ECO:0000256" key="1">
    <source>
        <dbReference type="ARBA" id="ARBA00022723"/>
    </source>
</evidence>
<organism evidence="7 8">
    <name type="scientific">Aldrovandia affinis</name>
    <dbReference type="NCBI Taxonomy" id="143900"/>
    <lineage>
        <taxon>Eukaryota</taxon>
        <taxon>Metazoa</taxon>
        <taxon>Chordata</taxon>
        <taxon>Craniata</taxon>
        <taxon>Vertebrata</taxon>
        <taxon>Euteleostomi</taxon>
        <taxon>Actinopterygii</taxon>
        <taxon>Neopterygii</taxon>
        <taxon>Teleostei</taxon>
        <taxon>Notacanthiformes</taxon>
        <taxon>Halosauridae</taxon>
        <taxon>Aldrovandia</taxon>
    </lineage>
</organism>
<proteinExistence type="predicted"/>
<dbReference type="Pfam" id="PF25600">
    <property type="entry name" value="TRIM_CC"/>
    <property type="match status" value="1"/>
</dbReference>
<keyword evidence="8" id="KW-1185">Reference proteome</keyword>
<dbReference type="GO" id="GO:0008270">
    <property type="term" value="F:zinc ion binding"/>
    <property type="evidence" value="ECO:0007669"/>
    <property type="project" value="UniProtKB-KW"/>
</dbReference>
<dbReference type="InterPro" id="IPR058030">
    <property type="entry name" value="TRIM8/14/16/25/29/45/65_CC"/>
</dbReference>
<protein>
    <recommendedName>
        <fullName evidence="6">TRIM8/14/16/25/29/45/65 coiled-coil region domain-containing protein</fullName>
    </recommendedName>
</protein>
<evidence type="ECO:0000313" key="8">
    <source>
        <dbReference type="Proteomes" id="UP001221898"/>
    </source>
</evidence>
<feature type="region of interest" description="Disordered" evidence="5">
    <location>
        <begin position="52"/>
        <end position="71"/>
    </location>
</feature>
<dbReference type="AlphaFoldDB" id="A0AAD7WI45"/>
<accession>A0AAD7WI45</accession>
<dbReference type="EMBL" id="JAINUG010000097">
    <property type="protein sequence ID" value="KAJ8397485.1"/>
    <property type="molecule type" value="Genomic_DNA"/>
</dbReference>
<evidence type="ECO:0000256" key="4">
    <source>
        <dbReference type="SAM" id="Coils"/>
    </source>
</evidence>
<dbReference type="Proteomes" id="UP001221898">
    <property type="component" value="Unassembled WGS sequence"/>
</dbReference>
<evidence type="ECO:0000256" key="5">
    <source>
        <dbReference type="SAM" id="MobiDB-lite"/>
    </source>
</evidence>
<gene>
    <name evidence="7" type="ORF">AAFF_G00437610</name>
</gene>
<name>A0AAD7WI45_9TELE</name>
<feature type="domain" description="TRIM8/14/16/25/29/45/65 coiled-coil region" evidence="6">
    <location>
        <begin position="75"/>
        <end position="214"/>
    </location>
</feature>
<reference evidence="7" key="1">
    <citation type="journal article" date="2023" name="Science">
        <title>Genome structures resolve the early diversification of teleost fishes.</title>
        <authorList>
            <person name="Parey E."/>
            <person name="Louis A."/>
            <person name="Montfort J."/>
            <person name="Bouchez O."/>
            <person name="Roques C."/>
            <person name="Iampietro C."/>
            <person name="Lluch J."/>
            <person name="Castinel A."/>
            <person name="Donnadieu C."/>
            <person name="Desvignes T."/>
            <person name="Floi Bucao C."/>
            <person name="Jouanno E."/>
            <person name="Wen M."/>
            <person name="Mejri S."/>
            <person name="Dirks R."/>
            <person name="Jansen H."/>
            <person name="Henkel C."/>
            <person name="Chen W.J."/>
            <person name="Zahm M."/>
            <person name="Cabau C."/>
            <person name="Klopp C."/>
            <person name="Thompson A.W."/>
            <person name="Robinson-Rechavi M."/>
            <person name="Braasch I."/>
            <person name="Lecointre G."/>
            <person name="Bobe J."/>
            <person name="Postlethwait J.H."/>
            <person name="Berthelot C."/>
            <person name="Roest Crollius H."/>
            <person name="Guiguen Y."/>
        </authorList>
    </citation>
    <scope>NUCLEOTIDE SEQUENCE</scope>
    <source>
        <strain evidence="7">NC1722</strain>
    </source>
</reference>
<feature type="coiled-coil region" evidence="4">
    <location>
        <begin position="126"/>
        <end position="160"/>
    </location>
</feature>
<sequence length="260" mass="29816">MPLRQPGAATKHGQSEVFACSQCPFLHTVKVKLRQHIEKCLMDEHRGHDTVSAAAERTEKQKQLGATQRKFQQRIQEREKELQDLRQAVESHMLSAQAAVEDSERIFTEIIHSIEKRCSEVKELIRDQEKSAVSWAERVLEQLEQEIAELRRRDAELEQFSHIEDHIHFLQSCQSVCAPPKPGDLPSITVNPHTYFETVRKSVSELKERLEDVGKGELVKISQAVKEGNILQTAEPRTRKQSLKSPRVVLSHHCLKQEAL</sequence>
<evidence type="ECO:0000313" key="7">
    <source>
        <dbReference type="EMBL" id="KAJ8397485.1"/>
    </source>
</evidence>
<evidence type="ECO:0000256" key="3">
    <source>
        <dbReference type="ARBA" id="ARBA00022833"/>
    </source>
</evidence>